<keyword evidence="5" id="KW-1185">Reference proteome</keyword>
<evidence type="ECO:0000256" key="1">
    <source>
        <dbReference type="PROSITE-ProRule" id="PRU00175"/>
    </source>
</evidence>
<dbReference type="EMBL" id="JAYDYQ010001086">
    <property type="protein sequence ID" value="KAK4492896.1"/>
    <property type="molecule type" value="Genomic_DNA"/>
</dbReference>
<dbReference type="PANTHER" id="PTHR47258:SF1">
    <property type="entry name" value="E3 UBIQUITIN-PROTEIN LIGASE XERICO-RELATED"/>
    <property type="match status" value="1"/>
</dbReference>
<reference evidence="4 5" key="1">
    <citation type="journal article" date="2023" name="bioRxiv">
        <title>Genome report: Whole genome sequence and annotation of Penstemon davidsonii.</title>
        <authorList>
            <person name="Ostevik K.L."/>
            <person name="Alabady M."/>
            <person name="Zhang M."/>
            <person name="Rausher M.D."/>
        </authorList>
    </citation>
    <scope>NUCLEOTIDE SEQUENCE [LARGE SCALE GENOMIC DNA]</scope>
    <source>
        <strain evidence="4">DNT005</strain>
        <tissue evidence="4">Whole leaf</tissue>
    </source>
</reference>
<evidence type="ECO:0000259" key="3">
    <source>
        <dbReference type="PROSITE" id="PS50089"/>
    </source>
</evidence>
<organism evidence="4 5">
    <name type="scientific">Penstemon davidsonii</name>
    <dbReference type="NCBI Taxonomy" id="160366"/>
    <lineage>
        <taxon>Eukaryota</taxon>
        <taxon>Viridiplantae</taxon>
        <taxon>Streptophyta</taxon>
        <taxon>Embryophyta</taxon>
        <taxon>Tracheophyta</taxon>
        <taxon>Spermatophyta</taxon>
        <taxon>Magnoliopsida</taxon>
        <taxon>eudicotyledons</taxon>
        <taxon>Gunneridae</taxon>
        <taxon>Pentapetalae</taxon>
        <taxon>asterids</taxon>
        <taxon>lamiids</taxon>
        <taxon>Lamiales</taxon>
        <taxon>Plantaginaceae</taxon>
        <taxon>Cheloneae</taxon>
        <taxon>Penstemon</taxon>
    </lineage>
</organism>
<evidence type="ECO:0000313" key="4">
    <source>
        <dbReference type="EMBL" id="KAK4492896.1"/>
    </source>
</evidence>
<dbReference type="InterPro" id="IPR013083">
    <property type="entry name" value="Znf_RING/FYVE/PHD"/>
</dbReference>
<keyword evidence="2" id="KW-0812">Transmembrane</keyword>
<sequence>MAISSYQSPADAGVIFVVLANTAISISIVKEIFRSILQVMGIHFASWEEFSTEPSESAICYRTPSESYVEEFRFKTPSKRYDSVFISNCFENECPICLAEFEPQSEINYLSCGHIFHTSCVEKWLKYWNTTCPLCRDQMIPQEDEDDYCPM</sequence>
<proteinExistence type="predicted"/>
<evidence type="ECO:0000313" key="5">
    <source>
        <dbReference type="Proteomes" id="UP001291926"/>
    </source>
</evidence>
<dbReference type="SUPFAM" id="SSF57850">
    <property type="entry name" value="RING/U-box"/>
    <property type="match status" value="1"/>
</dbReference>
<protein>
    <recommendedName>
        <fullName evidence="3">RING-type domain-containing protein</fullName>
    </recommendedName>
</protein>
<keyword evidence="1" id="KW-0862">Zinc</keyword>
<dbReference type="Proteomes" id="UP001291926">
    <property type="component" value="Unassembled WGS sequence"/>
</dbReference>
<gene>
    <name evidence="4" type="ORF">RD792_000221</name>
</gene>
<feature type="transmembrane region" description="Helical" evidence="2">
    <location>
        <begin position="12"/>
        <end position="33"/>
    </location>
</feature>
<dbReference type="InterPro" id="IPR001841">
    <property type="entry name" value="Znf_RING"/>
</dbReference>
<keyword evidence="2" id="KW-1133">Transmembrane helix</keyword>
<keyword evidence="1" id="KW-0863">Zinc-finger</keyword>
<feature type="domain" description="RING-type" evidence="3">
    <location>
        <begin position="94"/>
        <end position="136"/>
    </location>
</feature>
<dbReference type="SMART" id="SM00184">
    <property type="entry name" value="RING"/>
    <property type="match status" value="1"/>
</dbReference>
<name>A0ABR0DVL9_9LAMI</name>
<accession>A0ABR0DVL9</accession>
<comment type="caution">
    <text evidence="4">The sequence shown here is derived from an EMBL/GenBank/DDBJ whole genome shotgun (WGS) entry which is preliminary data.</text>
</comment>
<dbReference type="InterPro" id="IPR044249">
    <property type="entry name" value="XERICO-like"/>
</dbReference>
<dbReference type="Pfam" id="PF13639">
    <property type="entry name" value="zf-RING_2"/>
    <property type="match status" value="1"/>
</dbReference>
<evidence type="ECO:0000256" key="2">
    <source>
        <dbReference type="SAM" id="Phobius"/>
    </source>
</evidence>
<keyword evidence="1" id="KW-0479">Metal-binding</keyword>
<dbReference type="Gene3D" id="3.30.40.10">
    <property type="entry name" value="Zinc/RING finger domain, C3HC4 (zinc finger)"/>
    <property type="match status" value="1"/>
</dbReference>
<dbReference type="PANTHER" id="PTHR47258">
    <property type="match status" value="1"/>
</dbReference>
<dbReference type="PROSITE" id="PS50089">
    <property type="entry name" value="ZF_RING_2"/>
    <property type="match status" value="1"/>
</dbReference>
<keyword evidence="2" id="KW-0472">Membrane</keyword>